<keyword evidence="3" id="KW-0378">Hydrolase</keyword>
<accession>A0A2J6RLQ2</accession>
<dbReference type="OrthoDB" id="1046782at2759"/>
<organism evidence="3 4">
    <name type="scientific">Hyaloscypha variabilis (strain UAMH 11265 / GT02V1 / F)</name>
    <name type="common">Meliniomyces variabilis</name>
    <dbReference type="NCBI Taxonomy" id="1149755"/>
    <lineage>
        <taxon>Eukaryota</taxon>
        <taxon>Fungi</taxon>
        <taxon>Dikarya</taxon>
        <taxon>Ascomycota</taxon>
        <taxon>Pezizomycotina</taxon>
        <taxon>Leotiomycetes</taxon>
        <taxon>Helotiales</taxon>
        <taxon>Hyaloscyphaceae</taxon>
        <taxon>Hyaloscypha</taxon>
        <taxon>Hyaloscypha variabilis</taxon>
    </lineage>
</organism>
<name>A0A2J6RLQ2_HYAVF</name>
<dbReference type="CDD" id="cd23668">
    <property type="entry name" value="GH55_beta13glucanase-like"/>
    <property type="match status" value="1"/>
</dbReference>
<keyword evidence="1" id="KW-0732">Signal</keyword>
<sequence>MKLSFLLLSQIGYLAVLSYASVVPAEGIKTSTENTAASTFWFENVKRTGTTAYRNVKDLGAKGDGITDDTAAIQKAINARTSTMGVIYFPAGTYLISSGLKATSYSVFFGDPSNRPVIKASASFSGSVLLQGSVGTSSGLGDFFRTVKNLVFDTTAVSPSKSLSIIVWSLSQGSQIQNVLFNMPVGSTGHIGIQSIGTNSPTFLNDLQFNGGAIGLSLSDTQYQLKSMYFNGTTTGIKVVQMLLCTGQGLRFEGVTTGVDSTSAGSAHFNLIDSSATNTKTVFSGAAAAVNSVVLQNVQVDSTVPATVQIGGTVALTGSVPANQSWLKGNQYAAGATSSKASNGELIPTTRSASLVNSSGAFVTVVPPTYQDLTVAQVVNVKDHSVAGDGTTDDTAAIQAVITSAAASNQLVFFPYGTYVITDTIKVPKGSRLVGEAWSQLVASGSKFADIKNLRPMIQIGVPGDVGLAQMNDFILMIKSASPGLVLLEINMAGTKPGDVGFFNVHFPLNMGGTITKPATCSSASNCPSNHISVHMTPSSSVYWENTWVSDAGGSQQSVDNGGGFFVESQGGTWINGVGSEHSGMYQINIHNAKGVFLCIHQSESAYWQVQTQAATLNPGSWSSALLPGEPSWSWCGTSDSACRVGIYQYVTGSSDIHLYSSGLWNFPCASDACQTYATVFGNNTKMFVWGQGVINSKVMIGELSGTTISPIVTRKANIGSNFNGLSPSILAAYLRQSA</sequence>
<dbReference type="EMBL" id="KZ613946">
    <property type="protein sequence ID" value="PMD39446.1"/>
    <property type="molecule type" value="Genomic_DNA"/>
</dbReference>
<protein>
    <submittedName>
        <fullName evidence="3">Glycoside hydrolase family 55 protein</fullName>
    </submittedName>
</protein>
<evidence type="ECO:0000259" key="2">
    <source>
        <dbReference type="Pfam" id="PF12708"/>
    </source>
</evidence>
<dbReference type="PANTHER" id="PTHR33928:SF2">
    <property type="entry name" value="PECTATE LYASE SUPERFAMILY PROTEIN DOMAIN-CONTAINING PROTEIN-RELATED"/>
    <property type="match status" value="1"/>
</dbReference>
<evidence type="ECO:0000256" key="1">
    <source>
        <dbReference type="SAM" id="SignalP"/>
    </source>
</evidence>
<dbReference type="InterPro" id="IPR011050">
    <property type="entry name" value="Pectin_lyase_fold/virulence"/>
</dbReference>
<dbReference type="FunFam" id="2.160.20.10:FF:000049">
    <property type="entry name" value="Putative exo-beta-1,3-glucanase"/>
    <property type="match status" value="1"/>
</dbReference>
<feature type="signal peptide" evidence="1">
    <location>
        <begin position="1"/>
        <end position="20"/>
    </location>
</feature>
<dbReference type="InterPro" id="IPR024535">
    <property type="entry name" value="RHGA/B-epi-like_pectate_lyase"/>
</dbReference>
<keyword evidence="4" id="KW-1185">Reference proteome</keyword>
<evidence type="ECO:0000313" key="4">
    <source>
        <dbReference type="Proteomes" id="UP000235786"/>
    </source>
</evidence>
<feature type="domain" description="Rhamnogalacturonase A/B/Epimerase-like pectate lyase" evidence="2">
    <location>
        <begin position="379"/>
        <end position="550"/>
    </location>
</feature>
<dbReference type="STRING" id="1149755.A0A2J6RLQ2"/>
<gene>
    <name evidence="3" type="ORF">L207DRAFT_583318</name>
</gene>
<evidence type="ECO:0000313" key="3">
    <source>
        <dbReference type="EMBL" id="PMD39446.1"/>
    </source>
</evidence>
<dbReference type="InterPro" id="IPR012334">
    <property type="entry name" value="Pectin_lyas_fold"/>
</dbReference>
<dbReference type="PANTHER" id="PTHR33928">
    <property type="entry name" value="POLYGALACTURONASE QRT3"/>
    <property type="match status" value="1"/>
</dbReference>
<feature type="chain" id="PRO_5014332156" evidence="1">
    <location>
        <begin position="21"/>
        <end position="739"/>
    </location>
</feature>
<dbReference type="SUPFAM" id="SSF51126">
    <property type="entry name" value="Pectin lyase-like"/>
    <property type="match status" value="2"/>
</dbReference>
<dbReference type="Gene3D" id="2.160.20.10">
    <property type="entry name" value="Single-stranded right-handed beta-helix, Pectin lyase-like"/>
    <property type="match status" value="2"/>
</dbReference>
<reference evidence="3 4" key="1">
    <citation type="submission" date="2016-04" db="EMBL/GenBank/DDBJ databases">
        <title>A degradative enzymes factory behind the ericoid mycorrhizal symbiosis.</title>
        <authorList>
            <consortium name="DOE Joint Genome Institute"/>
            <person name="Martino E."/>
            <person name="Morin E."/>
            <person name="Grelet G."/>
            <person name="Kuo A."/>
            <person name="Kohler A."/>
            <person name="Daghino S."/>
            <person name="Barry K."/>
            <person name="Choi C."/>
            <person name="Cichocki N."/>
            <person name="Clum A."/>
            <person name="Copeland A."/>
            <person name="Hainaut M."/>
            <person name="Haridas S."/>
            <person name="Labutti K."/>
            <person name="Lindquist E."/>
            <person name="Lipzen A."/>
            <person name="Khouja H.-R."/>
            <person name="Murat C."/>
            <person name="Ohm R."/>
            <person name="Olson A."/>
            <person name="Spatafora J."/>
            <person name="Veneault-Fourrey C."/>
            <person name="Henrissat B."/>
            <person name="Grigoriev I."/>
            <person name="Martin F."/>
            <person name="Perotto S."/>
        </authorList>
    </citation>
    <scope>NUCLEOTIDE SEQUENCE [LARGE SCALE GENOMIC DNA]</scope>
    <source>
        <strain evidence="3 4">F</strain>
    </source>
</reference>
<dbReference type="Proteomes" id="UP000235786">
    <property type="component" value="Unassembled WGS sequence"/>
</dbReference>
<dbReference type="Pfam" id="PF12708">
    <property type="entry name" value="Pect-lyase_RHGA_epim"/>
    <property type="match status" value="2"/>
</dbReference>
<proteinExistence type="predicted"/>
<dbReference type="InterPro" id="IPR039279">
    <property type="entry name" value="QRT3-like"/>
</dbReference>
<dbReference type="GO" id="GO:0004650">
    <property type="term" value="F:polygalacturonase activity"/>
    <property type="evidence" value="ECO:0007669"/>
    <property type="project" value="InterPro"/>
</dbReference>
<feature type="domain" description="Rhamnogalacturonase A/B/Epimerase-like pectate lyase" evidence="2">
    <location>
        <begin position="53"/>
        <end position="260"/>
    </location>
</feature>
<dbReference type="AlphaFoldDB" id="A0A2J6RLQ2"/>